<evidence type="ECO:0000313" key="2">
    <source>
        <dbReference type="Proteomes" id="UP001060215"/>
    </source>
</evidence>
<reference evidence="1 2" key="1">
    <citation type="journal article" date="2022" name="Plant J.">
        <title>Chromosome-level genome of Camellia lanceoleosa provides a valuable resource for understanding genome evolution and self-incompatibility.</title>
        <authorList>
            <person name="Gong W."/>
            <person name="Xiao S."/>
            <person name="Wang L."/>
            <person name="Liao Z."/>
            <person name="Chang Y."/>
            <person name="Mo W."/>
            <person name="Hu G."/>
            <person name="Li W."/>
            <person name="Zhao G."/>
            <person name="Zhu H."/>
            <person name="Hu X."/>
            <person name="Ji K."/>
            <person name="Xiang X."/>
            <person name="Song Q."/>
            <person name="Yuan D."/>
            <person name="Jin S."/>
            <person name="Zhang L."/>
        </authorList>
    </citation>
    <scope>NUCLEOTIDE SEQUENCE [LARGE SCALE GENOMIC DNA]</scope>
    <source>
        <strain evidence="1">SQ_2022a</strain>
    </source>
</reference>
<keyword evidence="2" id="KW-1185">Reference proteome</keyword>
<comment type="caution">
    <text evidence="1">The sequence shown here is derived from an EMBL/GenBank/DDBJ whole genome shotgun (WGS) entry which is preliminary data.</text>
</comment>
<protein>
    <submittedName>
        <fullName evidence="1">Protein ACCELERATED CELL DEATH 6</fullName>
    </submittedName>
</protein>
<evidence type="ECO:0000313" key="1">
    <source>
        <dbReference type="EMBL" id="KAI8004744.1"/>
    </source>
</evidence>
<gene>
    <name evidence="1" type="ORF">LOK49_LG08G02849</name>
</gene>
<name>A0ACC0GVJ9_9ERIC</name>
<accession>A0ACC0GVJ9</accession>
<dbReference type="EMBL" id="CM045766">
    <property type="protein sequence ID" value="KAI8004744.1"/>
    <property type="molecule type" value="Genomic_DNA"/>
</dbReference>
<sequence length="489" mass="55215">MDVTLYEAVMEGKVDVLRQHIDQIDNQVTPNNNTVLHVAAQFGRLQCVEEILKECPALLRRVNNKCETPLHFAVREECLDVAKALIDRVKELEREPESWGGAAKEILRATNEDKDTALHMAVRNEHLDLVKLLTGEDPEFQHPANNADETPLYLATEIGCDDVVSVILGTCTSPAYGGPGGRTALHAAAIIKNRFFELINLQKKNQSMSRLLEWKQDLIKEADEYGWTPLHYAARCRYVEGVRQILKKDKSAAYITTADKDDEKTALHIAAAEGCKSVMKEILLQCPDCWEMVNGKGQNVLHVAMDMREKDAIEFIKDNPWSSHLKKQKDIEGNTALHLLYLYDDVTLALAHLRGSTKKWCNREYEWAFNNKNITPDDIQWSKFQDPQLERSEICGGRNIVSRDQELITKIRAHKKENQKNLKERGKAKLEAIMKMSETHLIVATLIATISFAAGFTMPGGYNNNKGSKQGMPLLITEAASNYLLLQIP</sequence>
<proteinExistence type="predicted"/>
<organism evidence="1 2">
    <name type="scientific">Camellia lanceoleosa</name>
    <dbReference type="NCBI Taxonomy" id="1840588"/>
    <lineage>
        <taxon>Eukaryota</taxon>
        <taxon>Viridiplantae</taxon>
        <taxon>Streptophyta</taxon>
        <taxon>Embryophyta</taxon>
        <taxon>Tracheophyta</taxon>
        <taxon>Spermatophyta</taxon>
        <taxon>Magnoliopsida</taxon>
        <taxon>eudicotyledons</taxon>
        <taxon>Gunneridae</taxon>
        <taxon>Pentapetalae</taxon>
        <taxon>asterids</taxon>
        <taxon>Ericales</taxon>
        <taxon>Theaceae</taxon>
        <taxon>Camellia</taxon>
    </lineage>
</organism>
<dbReference type="Proteomes" id="UP001060215">
    <property type="component" value="Chromosome 9"/>
</dbReference>